<sequence>MYTWDIAALVGSAADAQPYAVVLLNTPIPHAHVRTFERIWTHASERICADGAANRLYDLALDQLPLPTQICGDLDSIRPQVRAHYEAQHVPVVLRPSQYATDLQKGIQAVEDLEGDQPRRLILFGGLTGRLDQTAHTLHVLWQLAPDTPSEKSVTDPTDSRGGVLKKRAVTISVSENSVTLLLPKGEHTLVHNRQLLGKTCGILPLGSSAHVSTRGLEWNLNGELSSLGGFLSTSNHLAPDGDGTVCVQTDSPVYWTVELKEDAVITKAQ</sequence>
<dbReference type="Pfam" id="PF04263">
    <property type="entry name" value="TPK_catalytic"/>
    <property type="match status" value="1"/>
</dbReference>
<evidence type="ECO:0000256" key="4">
    <source>
        <dbReference type="ARBA" id="ARBA00022741"/>
    </source>
</evidence>
<evidence type="ECO:0000256" key="7">
    <source>
        <dbReference type="PIRNR" id="PIRNR031057"/>
    </source>
</evidence>
<evidence type="ECO:0000256" key="1">
    <source>
        <dbReference type="ARBA" id="ARBA00005078"/>
    </source>
</evidence>
<name>A0AAF0EXB2_9BASI</name>
<keyword evidence="9" id="KW-0378">Hydrolase</keyword>
<dbReference type="EMBL" id="CP119881">
    <property type="protein sequence ID" value="WFD36740.1"/>
    <property type="molecule type" value="Genomic_DNA"/>
</dbReference>
<dbReference type="Proteomes" id="UP001219933">
    <property type="component" value="Chromosome 5"/>
</dbReference>
<dbReference type="InterPro" id="IPR007371">
    <property type="entry name" value="TPK_catalytic"/>
</dbReference>
<dbReference type="Pfam" id="PF04265">
    <property type="entry name" value="TPK_B1_binding"/>
    <property type="match status" value="1"/>
</dbReference>
<comment type="catalytic activity">
    <reaction evidence="7">
        <text>thiamine + ATP = thiamine diphosphate + AMP + H(+)</text>
        <dbReference type="Rhea" id="RHEA:11576"/>
        <dbReference type="ChEBI" id="CHEBI:15378"/>
        <dbReference type="ChEBI" id="CHEBI:18385"/>
        <dbReference type="ChEBI" id="CHEBI:30616"/>
        <dbReference type="ChEBI" id="CHEBI:58937"/>
        <dbReference type="ChEBI" id="CHEBI:456215"/>
    </reaction>
</comment>
<dbReference type="InterPro" id="IPR016966">
    <property type="entry name" value="Thiamin_pyrophosphokinase_euk"/>
</dbReference>
<dbReference type="Gene3D" id="2.60.120.320">
    <property type="entry name" value="Thiamin pyrophosphokinase, thiamin-binding domain"/>
    <property type="match status" value="1"/>
</dbReference>
<keyword evidence="3 7" id="KW-0808">Transferase</keyword>
<dbReference type="SMART" id="SM00983">
    <property type="entry name" value="TPK_B1_binding"/>
    <property type="match status" value="1"/>
</dbReference>
<evidence type="ECO:0000256" key="6">
    <source>
        <dbReference type="ARBA" id="ARBA00022840"/>
    </source>
</evidence>
<dbReference type="GO" id="GO:0016301">
    <property type="term" value="F:kinase activity"/>
    <property type="evidence" value="ECO:0007669"/>
    <property type="project" value="UniProtKB-UniRule"/>
</dbReference>
<feature type="domain" description="Thiamin pyrophosphokinase thiamin-binding" evidence="8">
    <location>
        <begin position="186"/>
        <end position="254"/>
    </location>
</feature>
<gene>
    <name evidence="9" type="ORF">MCUN1_003627</name>
</gene>
<dbReference type="GO" id="GO:0030975">
    <property type="term" value="F:thiamine binding"/>
    <property type="evidence" value="ECO:0007669"/>
    <property type="project" value="UniProtKB-UniRule"/>
</dbReference>
<dbReference type="PANTHER" id="PTHR13622:SF8">
    <property type="entry name" value="THIAMIN PYROPHOSPHOKINASE 1"/>
    <property type="match status" value="1"/>
</dbReference>
<dbReference type="Gene3D" id="3.40.50.10240">
    <property type="entry name" value="Thiamin pyrophosphokinase, catalytic domain"/>
    <property type="match status" value="1"/>
</dbReference>
<dbReference type="PANTHER" id="PTHR13622">
    <property type="entry name" value="THIAMIN PYROPHOSPHOKINASE"/>
    <property type="match status" value="1"/>
</dbReference>
<proteinExistence type="inferred from homology"/>
<evidence type="ECO:0000256" key="2">
    <source>
        <dbReference type="ARBA" id="ARBA00006785"/>
    </source>
</evidence>
<dbReference type="GO" id="GO:0016787">
    <property type="term" value="F:hydrolase activity"/>
    <property type="evidence" value="ECO:0007669"/>
    <property type="project" value="UniProtKB-KW"/>
</dbReference>
<dbReference type="InterPro" id="IPR036759">
    <property type="entry name" value="TPK_catalytic_sf"/>
</dbReference>
<dbReference type="GO" id="GO:0009229">
    <property type="term" value="P:thiamine diphosphate biosynthetic process"/>
    <property type="evidence" value="ECO:0007669"/>
    <property type="project" value="UniProtKB-UniRule"/>
</dbReference>
<dbReference type="InterPro" id="IPR007373">
    <property type="entry name" value="Thiamin_PyroPKinase_B1-bd"/>
</dbReference>
<keyword evidence="6 7" id="KW-0067">ATP-binding</keyword>
<dbReference type="FunFam" id="2.60.120.320:FF:000001">
    <property type="entry name" value="Thiamine pyrophosphokinase"/>
    <property type="match status" value="1"/>
</dbReference>
<evidence type="ECO:0000256" key="5">
    <source>
        <dbReference type="ARBA" id="ARBA00022777"/>
    </source>
</evidence>
<dbReference type="GO" id="GO:0006772">
    <property type="term" value="P:thiamine metabolic process"/>
    <property type="evidence" value="ECO:0007669"/>
    <property type="project" value="InterPro"/>
</dbReference>
<accession>A0AAF0EXB2</accession>
<dbReference type="InterPro" id="IPR006282">
    <property type="entry name" value="Thi_PPkinase"/>
</dbReference>
<keyword evidence="10" id="KW-1185">Reference proteome</keyword>
<dbReference type="EC" id="2.7.6.2" evidence="7"/>
<organism evidence="9 10">
    <name type="scientific">Malassezia cuniculi</name>
    <dbReference type="NCBI Taxonomy" id="948313"/>
    <lineage>
        <taxon>Eukaryota</taxon>
        <taxon>Fungi</taxon>
        <taxon>Dikarya</taxon>
        <taxon>Basidiomycota</taxon>
        <taxon>Ustilaginomycotina</taxon>
        <taxon>Malasseziomycetes</taxon>
        <taxon>Malasseziales</taxon>
        <taxon>Malasseziaceae</taxon>
        <taxon>Malassezia</taxon>
    </lineage>
</organism>
<dbReference type="SUPFAM" id="SSF63862">
    <property type="entry name" value="Thiamin pyrophosphokinase, substrate-binding domain"/>
    <property type="match status" value="1"/>
</dbReference>
<dbReference type="GO" id="GO:0004788">
    <property type="term" value="F:thiamine diphosphokinase activity"/>
    <property type="evidence" value="ECO:0007669"/>
    <property type="project" value="UniProtKB-UniRule"/>
</dbReference>
<evidence type="ECO:0000313" key="9">
    <source>
        <dbReference type="EMBL" id="WFD36740.1"/>
    </source>
</evidence>
<comment type="pathway">
    <text evidence="1 7">Cofactor biosynthesis; thiamine diphosphate biosynthesis; thiamine diphosphate from thiamine: step 1/1.</text>
</comment>
<evidence type="ECO:0000313" key="10">
    <source>
        <dbReference type="Proteomes" id="UP001219933"/>
    </source>
</evidence>
<keyword evidence="4 7" id="KW-0547">Nucleotide-binding</keyword>
<dbReference type="AlphaFoldDB" id="A0AAF0EXB2"/>
<evidence type="ECO:0000259" key="8">
    <source>
        <dbReference type="SMART" id="SM00983"/>
    </source>
</evidence>
<dbReference type="InterPro" id="IPR036371">
    <property type="entry name" value="TPK_B1-bd_sf"/>
</dbReference>
<comment type="similarity">
    <text evidence="2 7">Belongs to the thiamine pyrophosphokinase family.</text>
</comment>
<evidence type="ECO:0000256" key="3">
    <source>
        <dbReference type="ARBA" id="ARBA00022679"/>
    </source>
</evidence>
<protein>
    <recommendedName>
        <fullName evidence="7">Thiamine pyrophosphokinase</fullName>
        <ecNumber evidence="7">2.7.6.2</ecNumber>
    </recommendedName>
</protein>
<reference evidence="9" key="1">
    <citation type="submission" date="2023-03" db="EMBL/GenBank/DDBJ databases">
        <title>Mating type loci evolution in Malassezia.</title>
        <authorList>
            <person name="Coelho M.A."/>
        </authorList>
    </citation>
    <scope>NUCLEOTIDE SEQUENCE</scope>
    <source>
        <strain evidence="9">CBS 11721</strain>
    </source>
</reference>
<dbReference type="SUPFAM" id="SSF63999">
    <property type="entry name" value="Thiamin pyrophosphokinase, catalytic domain"/>
    <property type="match status" value="1"/>
</dbReference>
<keyword evidence="5 7" id="KW-0418">Kinase</keyword>
<dbReference type="CDD" id="cd07995">
    <property type="entry name" value="TPK"/>
    <property type="match status" value="1"/>
</dbReference>
<dbReference type="PIRSF" id="PIRSF031057">
    <property type="entry name" value="Thiamin_pyrophosphokinase"/>
    <property type="match status" value="1"/>
</dbReference>
<dbReference type="GO" id="GO:0005524">
    <property type="term" value="F:ATP binding"/>
    <property type="evidence" value="ECO:0007669"/>
    <property type="project" value="UniProtKB-UniRule"/>
</dbReference>